<organism evidence="8 9">
    <name type="scientific">Candolleomyces aberdarensis</name>
    <dbReference type="NCBI Taxonomy" id="2316362"/>
    <lineage>
        <taxon>Eukaryota</taxon>
        <taxon>Fungi</taxon>
        <taxon>Dikarya</taxon>
        <taxon>Basidiomycota</taxon>
        <taxon>Agaricomycotina</taxon>
        <taxon>Agaricomycetes</taxon>
        <taxon>Agaricomycetidae</taxon>
        <taxon>Agaricales</taxon>
        <taxon>Agaricineae</taxon>
        <taxon>Psathyrellaceae</taxon>
        <taxon>Candolleomyces</taxon>
    </lineage>
</organism>
<dbReference type="EMBL" id="SDEE01000191">
    <property type="protein sequence ID" value="RXW19629.1"/>
    <property type="molecule type" value="Genomic_DNA"/>
</dbReference>
<accession>A0A4Q2DIK8</accession>
<keyword evidence="4 5" id="KW-0472">Membrane</keyword>
<name>A0A4Q2DIK8_9AGAR</name>
<keyword evidence="9" id="KW-1185">Reference proteome</keyword>
<feature type="transmembrane region" description="Helical" evidence="6">
    <location>
        <begin position="26"/>
        <end position="44"/>
    </location>
</feature>
<feature type="transmembrane region" description="Helical" evidence="6">
    <location>
        <begin position="184"/>
        <end position="205"/>
    </location>
</feature>
<dbReference type="AlphaFoldDB" id="A0A4Q2DIK8"/>
<dbReference type="PROSITE" id="PS50922">
    <property type="entry name" value="TLC"/>
    <property type="match status" value="1"/>
</dbReference>
<dbReference type="SMART" id="SM00724">
    <property type="entry name" value="TLC"/>
    <property type="match status" value="1"/>
</dbReference>
<protein>
    <recommendedName>
        <fullName evidence="7">TLC domain-containing protein</fullName>
    </recommendedName>
</protein>
<evidence type="ECO:0000313" key="9">
    <source>
        <dbReference type="Proteomes" id="UP000290288"/>
    </source>
</evidence>
<evidence type="ECO:0000256" key="1">
    <source>
        <dbReference type="ARBA" id="ARBA00004141"/>
    </source>
</evidence>
<proteinExistence type="predicted"/>
<sequence length="239" mass="27394">MSPPFLDRFLAEILGLSKLPPYLPTLYLSLAGFTFVHLVLAPWLSAKLAPDAWGALRGKRARNNWCSLTLFFCRYFIWDTFDAIINFVDAGFVIHGVACTLIYAMSFRPFVAYYGTRCLLWEISTFFLNIHWFLDKTNRTGSNLQLINGIALLFTFFSVRLVYGGSISYQFFLTLLGAWRSVPWSYTFTFGLANFALQGLNWLWFSKMIAAIRKRFGGDERKQLIPEHHTPVPTESPSP</sequence>
<gene>
    <name evidence="8" type="ORF">EST38_g6214</name>
</gene>
<dbReference type="Proteomes" id="UP000290288">
    <property type="component" value="Unassembled WGS sequence"/>
</dbReference>
<dbReference type="OrthoDB" id="10266980at2759"/>
<evidence type="ECO:0000256" key="5">
    <source>
        <dbReference type="PROSITE-ProRule" id="PRU00205"/>
    </source>
</evidence>
<comment type="subcellular location">
    <subcellularLocation>
        <location evidence="1">Membrane</location>
        <topology evidence="1">Multi-pass membrane protein</topology>
    </subcellularLocation>
</comment>
<dbReference type="STRING" id="2316362.A0A4Q2DIK8"/>
<dbReference type="GO" id="GO:0005783">
    <property type="term" value="C:endoplasmic reticulum"/>
    <property type="evidence" value="ECO:0007669"/>
    <property type="project" value="TreeGrafter"/>
</dbReference>
<dbReference type="PANTHER" id="PTHR13439">
    <property type="entry name" value="CT120 PROTEIN"/>
    <property type="match status" value="1"/>
</dbReference>
<feature type="transmembrane region" description="Helical" evidence="6">
    <location>
        <begin position="111"/>
        <end position="134"/>
    </location>
</feature>
<evidence type="ECO:0000256" key="4">
    <source>
        <dbReference type="ARBA" id="ARBA00023136"/>
    </source>
</evidence>
<dbReference type="InterPro" id="IPR006634">
    <property type="entry name" value="TLC-dom"/>
</dbReference>
<feature type="domain" description="TLC" evidence="7">
    <location>
        <begin position="1"/>
        <end position="217"/>
    </location>
</feature>
<feature type="transmembrane region" description="Helical" evidence="6">
    <location>
        <begin position="84"/>
        <end position="105"/>
    </location>
</feature>
<dbReference type="GO" id="GO:0055088">
    <property type="term" value="P:lipid homeostasis"/>
    <property type="evidence" value="ECO:0007669"/>
    <property type="project" value="TreeGrafter"/>
</dbReference>
<comment type="caution">
    <text evidence="8">The sequence shown here is derived from an EMBL/GenBank/DDBJ whole genome shotgun (WGS) entry which is preliminary data.</text>
</comment>
<dbReference type="Pfam" id="PF03798">
    <property type="entry name" value="TRAM_LAG1_CLN8"/>
    <property type="match status" value="1"/>
</dbReference>
<keyword evidence="2 5" id="KW-0812">Transmembrane</keyword>
<evidence type="ECO:0000256" key="2">
    <source>
        <dbReference type="ARBA" id="ARBA00022692"/>
    </source>
</evidence>
<evidence type="ECO:0000256" key="6">
    <source>
        <dbReference type="SAM" id="Phobius"/>
    </source>
</evidence>
<reference evidence="8 9" key="1">
    <citation type="submission" date="2019-01" db="EMBL/GenBank/DDBJ databases">
        <title>Draft genome sequence of Psathyrella aberdarensis IHI B618.</title>
        <authorList>
            <person name="Buettner E."/>
            <person name="Kellner H."/>
        </authorList>
    </citation>
    <scope>NUCLEOTIDE SEQUENCE [LARGE SCALE GENOMIC DNA]</scope>
    <source>
        <strain evidence="8 9">IHI B618</strain>
    </source>
</reference>
<dbReference type="InterPro" id="IPR050846">
    <property type="entry name" value="TLCD"/>
</dbReference>
<evidence type="ECO:0000259" key="7">
    <source>
        <dbReference type="PROSITE" id="PS50922"/>
    </source>
</evidence>
<keyword evidence="3 6" id="KW-1133">Transmembrane helix</keyword>
<evidence type="ECO:0000256" key="3">
    <source>
        <dbReference type="ARBA" id="ARBA00022989"/>
    </source>
</evidence>
<feature type="transmembrane region" description="Helical" evidence="6">
    <location>
        <begin position="146"/>
        <end position="172"/>
    </location>
</feature>
<evidence type="ECO:0000313" key="8">
    <source>
        <dbReference type="EMBL" id="RXW19629.1"/>
    </source>
</evidence>
<dbReference type="PANTHER" id="PTHR13439:SF0">
    <property type="entry name" value="TOPOISOMERASE I DAMAGE AFFECTED PROTEIN 4"/>
    <property type="match status" value="1"/>
</dbReference>
<dbReference type="GO" id="GO:0016020">
    <property type="term" value="C:membrane"/>
    <property type="evidence" value="ECO:0007669"/>
    <property type="project" value="UniProtKB-SubCell"/>
</dbReference>